<dbReference type="Gene3D" id="3.30.830.10">
    <property type="entry name" value="Metalloenzyme, LuxS/M16 peptidase-like"/>
    <property type="match status" value="3"/>
</dbReference>
<dbReference type="FunFam" id="3.30.830.10:FF:000015">
    <property type="entry name" value="Putative zinc metalloprotease"/>
    <property type="match status" value="1"/>
</dbReference>
<name>A0A1B0DIV2_PHLPP</name>
<accession>A0A1B0DIV2</accession>
<dbReference type="VEuPathDB" id="VectorBase:PPAPM1_007152"/>
<reference evidence="4" key="1">
    <citation type="submission" date="2022-08" db="UniProtKB">
        <authorList>
            <consortium name="EnsemblMetazoa"/>
        </authorList>
    </citation>
    <scope>IDENTIFICATION</scope>
    <source>
        <strain evidence="4">Israel</strain>
    </source>
</reference>
<evidence type="ECO:0000256" key="1">
    <source>
        <dbReference type="SAM" id="MobiDB-lite"/>
    </source>
</evidence>
<dbReference type="SUPFAM" id="SSF63411">
    <property type="entry name" value="LuxS/MPP-like metallohydrolase"/>
    <property type="match status" value="4"/>
</dbReference>
<feature type="compositionally biased region" description="Low complexity" evidence="1">
    <location>
        <begin position="1"/>
        <end position="16"/>
    </location>
</feature>
<dbReference type="Pfam" id="PF05193">
    <property type="entry name" value="Peptidase_M16_C"/>
    <property type="match status" value="1"/>
</dbReference>
<dbReference type="PANTHER" id="PTHR43016">
    <property type="entry name" value="PRESEQUENCE PROTEASE"/>
    <property type="match status" value="1"/>
</dbReference>
<dbReference type="VEuPathDB" id="VectorBase:PPAI008089"/>
<sequence>KAPSTHPNPTTVPTVPQAKRKGNSVVHDLLKALFYKRDSNVQLSSMLRQHKFLTGLLERLDTPEGSVAVVEDLNRVRNIITRAENVAIHVAADWARLAEIVPDLNAPWAEIARPDDVLESRKLTVVPDWSLMDTYDMHTNFVYLIVTLNTETLESNLRPYLLLFLDLLMESPVRRDGVLIPYEQVVAALESDVISSSAALGLETKSRFSCGPFSHTVSMSLQVEPQKYTTGVKWIKELLHDTEFTVERIRVCVAKMVNDVAMRNIIEKNIVESWSCLEDNPHEAIAFLVIGDVLYGSSPDDFELRLNTNTEYESFKDKDETFWINLLKKYFVDAKYVVVRAVPSIEEQHRMSKEEIERIERQRADLGVEGMQTKGDELCEAMAQNEITPPTEMLTKVPIPGTDAIKYHPILYPSDEEDCGLVFIGWRGPKCTVEHTTLTACSVLMRYLSDTSVSPLQRDLLEIDDPYASKSFGKSNQEMASFNLVCSTKANGKIPVHKYRSTATGLTLIVAEVEGPVVNGYFALATEAHDDDGLPHTLEHLIFLGSELYPYKGVLDLLANRCLASGTNAWTDTDHTCYTMTTAGSDGFLELLPIFLDHILYPTLSDAGFITEVHHVSGEGEDGGVVYCEMQGRENSGESKGQLQMLRSIYPNCGYSAETGGIMHNLRTSTTNKKVRDYHAAFYRPENLAIIVTGQVAIEDLVRVLKPLEERIFSKGDRPPFERPWQTPVEPLPQSQDVKVSPFFSKQLVG</sequence>
<dbReference type="Pfam" id="PF00675">
    <property type="entry name" value="Peptidase_M16"/>
    <property type="match status" value="1"/>
</dbReference>
<evidence type="ECO:0008006" key="6">
    <source>
        <dbReference type="Google" id="ProtNLM"/>
    </source>
</evidence>
<keyword evidence="5" id="KW-1185">Reference proteome</keyword>
<dbReference type="InterPro" id="IPR007863">
    <property type="entry name" value="Peptidase_M16_C"/>
</dbReference>
<organism evidence="4 5">
    <name type="scientific">Phlebotomus papatasi</name>
    <name type="common">Sandfly</name>
    <dbReference type="NCBI Taxonomy" id="29031"/>
    <lineage>
        <taxon>Eukaryota</taxon>
        <taxon>Metazoa</taxon>
        <taxon>Ecdysozoa</taxon>
        <taxon>Arthropoda</taxon>
        <taxon>Hexapoda</taxon>
        <taxon>Insecta</taxon>
        <taxon>Pterygota</taxon>
        <taxon>Neoptera</taxon>
        <taxon>Endopterygota</taxon>
        <taxon>Diptera</taxon>
        <taxon>Nematocera</taxon>
        <taxon>Psychodoidea</taxon>
        <taxon>Psychodidae</taxon>
        <taxon>Phlebotomus</taxon>
        <taxon>Phlebotomus</taxon>
    </lineage>
</organism>
<dbReference type="Proteomes" id="UP000092462">
    <property type="component" value="Unassembled WGS sequence"/>
</dbReference>
<dbReference type="AlphaFoldDB" id="A0A1B0DIV2"/>
<dbReference type="GO" id="GO:0046872">
    <property type="term" value="F:metal ion binding"/>
    <property type="evidence" value="ECO:0007669"/>
    <property type="project" value="InterPro"/>
</dbReference>
<dbReference type="EMBL" id="AJVK01063190">
    <property type="status" value="NOT_ANNOTATED_CDS"/>
    <property type="molecule type" value="Genomic_DNA"/>
</dbReference>
<protein>
    <recommendedName>
        <fullName evidence="6">Presequence protease, mitochondrial</fullName>
    </recommendedName>
</protein>
<evidence type="ECO:0000259" key="3">
    <source>
        <dbReference type="Pfam" id="PF05193"/>
    </source>
</evidence>
<feature type="domain" description="Peptidase M16 N-terminal" evidence="2">
    <location>
        <begin position="527"/>
        <end position="613"/>
    </location>
</feature>
<dbReference type="EnsemblMetazoa" id="PPAI008089-RA">
    <property type="protein sequence ID" value="PPAI008089-PA"/>
    <property type="gene ID" value="PPAI008089"/>
</dbReference>
<feature type="region of interest" description="Disordered" evidence="1">
    <location>
        <begin position="1"/>
        <end position="20"/>
    </location>
</feature>
<feature type="region of interest" description="Disordered" evidence="1">
    <location>
        <begin position="716"/>
        <end position="736"/>
    </location>
</feature>
<dbReference type="PANTHER" id="PTHR43016:SF16">
    <property type="entry name" value="METALLOPROTEASE, PUTATIVE (AFU_ORTHOLOGUE AFUA_4G07610)-RELATED"/>
    <property type="match status" value="1"/>
</dbReference>
<dbReference type="InterPro" id="IPR011765">
    <property type="entry name" value="Pept_M16_N"/>
</dbReference>
<dbReference type="InterPro" id="IPR011249">
    <property type="entry name" value="Metalloenz_LuxS/M16"/>
</dbReference>
<evidence type="ECO:0000259" key="2">
    <source>
        <dbReference type="Pfam" id="PF00675"/>
    </source>
</evidence>
<evidence type="ECO:0000313" key="5">
    <source>
        <dbReference type="Proteomes" id="UP000092462"/>
    </source>
</evidence>
<proteinExistence type="predicted"/>
<evidence type="ECO:0000313" key="4">
    <source>
        <dbReference type="EnsemblMetazoa" id="PPAI008089-PA"/>
    </source>
</evidence>
<feature type="domain" description="Peptidase M16 C-terminal" evidence="3">
    <location>
        <begin position="671"/>
        <end position="733"/>
    </location>
</feature>